<protein>
    <submittedName>
        <fullName evidence="9">MFS transporter</fullName>
    </submittedName>
</protein>
<dbReference type="CDD" id="cd17321">
    <property type="entry name" value="MFS_MMR_MDR_like"/>
    <property type="match status" value="1"/>
</dbReference>
<evidence type="ECO:0000259" key="8">
    <source>
        <dbReference type="PROSITE" id="PS50850"/>
    </source>
</evidence>
<feature type="transmembrane region" description="Helical" evidence="7">
    <location>
        <begin position="301"/>
        <end position="321"/>
    </location>
</feature>
<name>A0A356LI87_9BURK</name>
<dbReference type="PANTHER" id="PTHR42718">
    <property type="entry name" value="MAJOR FACILITATOR SUPERFAMILY MULTIDRUG TRANSPORTER MFSC"/>
    <property type="match status" value="1"/>
</dbReference>
<dbReference type="Gene3D" id="1.20.1250.20">
    <property type="entry name" value="MFS general substrate transporter like domains"/>
    <property type="match status" value="1"/>
</dbReference>
<feature type="transmembrane region" description="Helical" evidence="7">
    <location>
        <begin position="48"/>
        <end position="67"/>
    </location>
</feature>
<dbReference type="SUPFAM" id="SSF103473">
    <property type="entry name" value="MFS general substrate transporter"/>
    <property type="match status" value="1"/>
</dbReference>
<evidence type="ECO:0000256" key="3">
    <source>
        <dbReference type="ARBA" id="ARBA00022475"/>
    </source>
</evidence>
<evidence type="ECO:0000256" key="4">
    <source>
        <dbReference type="ARBA" id="ARBA00022692"/>
    </source>
</evidence>
<feature type="transmembrane region" description="Helical" evidence="7">
    <location>
        <begin position="167"/>
        <end position="191"/>
    </location>
</feature>
<dbReference type="GO" id="GO:0022857">
    <property type="term" value="F:transmembrane transporter activity"/>
    <property type="evidence" value="ECO:0007669"/>
    <property type="project" value="InterPro"/>
</dbReference>
<sequence>MNVLPGKQASTLILTALAGAMLLASLGVSIATVALPALMRNFNATLPAVQWVMLAYLITITVAIVLAGKLGDLIGHRRVLIVGLTLFVLASGLCAAAPTLDVLVLGRVVQGVGGATLMALPISIVHAFVTRERIGSAMGLFGTMSAIGTALGPSLGGVLIGSMGWRAAFIVLTILGAGLLIFAARVIPAVAVDKSLRAASPDWTGAALLTATLILYGLGTVGGQSNTPMHSTLLLVCAAGTLVLFLRVQSRAPSPLVPLAHLRDPLTGTALLMNLLVSIPMMATLVIGPFFLSFGLGLNEAGIGLVMAVGPLVAAISGVPAGRLADRIGAQRTRMAGLIQTTLGLNALAYFPRFLGVAGYIMALILLTPGFQLFLAANSTVIMLGASQAQRGLLSGLLGLSRNLGLMTGASLMSGVFAMALGPQDITGTAPDSIAQAFTITFVVIAGICLLALILSWCVRPAQSKQYEA</sequence>
<evidence type="ECO:0000313" key="9">
    <source>
        <dbReference type="EMBL" id="HBP30632.1"/>
    </source>
</evidence>
<feature type="transmembrane region" description="Helical" evidence="7">
    <location>
        <begin position="112"/>
        <end position="129"/>
    </location>
</feature>
<dbReference type="EMBL" id="DOEK01000029">
    <property type="protein sequence ID" value="HBP30632.1"/>
    <property type="molecule type" value="Genomic_DNA"/>
</dbReference>
<keyword evidence="4 7" id="KW-0812">Transmembrane</keyword>
<feature type="transmembrane region" description="Helical" evidence="7">
    <location>
        <begin position="269"/>
        <end position="295"/>
    </location>
</feature>
<keyword evidence="2" id="KW-0813">Transport</keyword>
<feature type="transmembrane region" description="Helical" evidence="7">
    <location>
        <begin position="229"/>
        <end position="248"/>
    </location>
</feature>
<dbReference type="Pfam" id="PF07690">
    <property type="entry name" value="MFS_1"/>
    <property type="match status" value="1"/>
</dbReference>
<proteinExistence type="predicted"/>
<dbReference type="AlphaFoldDB" id="A0A356LI87"/>
<gene>
    <name evidence="9" type="ORF">DD666_14580</name>
</gene>
<feature type="transmembrane region" description="Helical" evidence="7">
    <location>
        <begin position="434"/>
        <end position="459"/>
    </location>
</feature>
<dbReference type="InterPro" id="IPR036259">
    <property type="entry name" value="MFS_trans_sf"/>
</dbReference>
<keyword evidence="6 7" id="KW-0472">Membrane</keyword>
<feature type="transmembrane region" description="Helical" evidence="7">
    <location>
        <begin position="203"/>
        <end position="223"/>
    </location>
</feature>
<feature type="transmembrane region" description="Helical" evidence="7">
    <location>
        <begin position="12"/>
        <end position="36"/>
    </location>
</feature>
<dbReference type="PROSITE" id="PS50850">
    <property type="entry name" value="MFS"/>
    <property type="match status" value="1"/>
</dbReference>
<feature type="domain" description="Major facilitator superfamily (MFS) profile" evidence="8">
    <location>
        <begin position="13"/>
        <end position="464"/>
    </location>
</feature>
<comment type="subcellular location">
    <subcellularLocation>
        <location evidence="1">Cell membrane</location>
        <topology evidence="1">Multi-pass membrane protein</topology>
    </subcellularLocation>
</comment>
<organism evidence="9 10">
    <name type="scientific">Advenella kashmirensis</name>
    <dbReference type="NCBI Taxonomy" id="310575"/>
    <lineage>
        <taxon>Bacteria</taxon>
        <taxon>Pseudomonadati</taxon>
        <taxon>Pseudomonadota</taxon>
        <taxon>Betaproteobacteria</taxon>
        <taxon>Burkholderiales</taxon>
        <taxon>Alcaligenaceae</taxon>
    </lineage>
</organism>
<accession>A0A356LI87</accession>
<feature type="transmembrane region" description="Helical" evidence="7">
    <location>
        <begin position="404"/>
        <end position="422"/>
    </location>
</feature>
<evidence type="ECO:0000256" key="2">
    <source>
        <dbReference type="ARBA" id="ARBA00022448"/>
    </source>
</evidence>
<dbReference type="Gene3D" id="1.20.1720.10">
    <property type="entry name" value="Multidrug resistance protein D"/>
    <property type="match status" value="1"/>
</dbReference>
<evidence type="ECO:0000313" key="10">
    <source>
        <dbReference type="Proteomes" id="UP000264036"/>
    </source>
</evidence>
<evidence type="ECO:0000256" key="5">
    <source>
        <dbReference type="ARBA" id="ARBA00022989"/>
    </source>
</evidence>
<dbReference type="InterPro" id="IPR020846">
    <property type="entry name" value="MFS_dom"/>
</dbReference>
<dbReference type="PANTHER" id="PTHR42718:SF46">
    <property type="entry name" value="BLR6921 PROTEIN"/>
    <property type="match status" value="1"/>
</dbReference>
<dbReference type="InterPro" id="IPR011701">
    <property type="entry name" value="MFS"/>
</dbReference>
<feature type="transmembrane region" description="Helical" evidence="7">
    <location>
        <begin position="141"/>
        <end position="161"/>
    </location>
</feature>
<evidence type="ECO:0000256" key="1">
    <source>
        <dbReference type="ARBA" id="ARBA00004651"/>
    </source>
</evidence>
<evidence type="ECO:0000256" key="7">
    <source>
        <dbReference type="SAM" id="Phobius"/>
    </source>
</evidence>
<dbReference type="GO" id="GO:0005886">
    <property type="term" value="C:plasma membrane"/>
    <property type="evidence" value="ECO:0007669"/>
    <property type="project" value="UniProtKB-SubCell"/>
</dbReference>
<keyword evidence="5 7" id="KW-1133">Transmembrane helix</keyword>
<keyword evidence="3" id="KW-1003">Cell membrane</keyword>
<dbReference type="Proteomes" id="UP000264036">
    <property type="component" value="Unassembled WGS sequence"/>
</dbReference>
<comment type="caution">
    <text evidence="9">The sequence shown here is derived from an EMBL/GenBank/DDBJ whole genome shotgun (WGS) entry which is preliminary data.</text>
</comment>
<feature type="transmembrane region" description="Helical" evidence="7">
    <location>
        <begin position="357"/>
        <end position="384"/>
    </location>
</feature>
<reference evidence="9 10" key="1">
    <citation type="journal article" date="2018" name="Nat. Biotechnol.">
        <title>A standardized bacterial taxonomy based on genome phylogeny substantially revises the tree of life.</title>
        <authorList>
            <person name="Parks D.H."/>
            <person name="Chuvochina M."/>
            <person name="Waite D.W."/>
            <person name="Rinke C."/>
            <person name="Skarshewski A."/>
            <person name="Chaumeil P.A."/>
            <person name="Hugenholtz P."/>
        </authorList>
    </citation>
    <scope>NUCLEOTIDE SEQUENCE [LARGE SCALE GENOMIC DNA]</scope>
    <source>
        <strain evidence="9">UBA10707</strain>
    </source>
</reference>
<evidence type="ECO:0000256" key="6">
    <source>
        <dbReference type="ARBA" id="ARBA00023136"/>
    </source>
</evidence>
<feature type="transmembrane region" description="Helical" evidence="7">
    <location>
        <begin position="79"/>
        <end position="100"/>
    </location>
</feature>